<evidence type="ECO:0000313" key="26">
    <source>
        <dbReference type="WBParaSite" id="EVEC_0000202101-mRNA-1"/>
    </source>
</evidence>
<comment type="cofactor">
    <cofactor evidence="1">
        <name>Mg(2+)</name>
        <dbReference type="ChEBI" id="CHEBI:18420"/>
    </cofactor>
</comment>
<evidence type="ECO:0000256" key="4">
    <source>
        <dbReference type="ARBA" id="ARBA00007438"/>
    </source>
</evidence>
<dbReference type="GO" id="GO:0004826">
    <property type="term" value="F:phenylalanine-tRNA ligase activity"/>
    <property type="evidence" value="ECO:0007669"/>
    <property type="project" value="UniProtKB-EC"/>
</dbReference>
<dbReference type="GO" id="GO:0009328">
    <property type="term" value="C:phenylalanine-tRNA ligase complex"/>
    <property type="evidence" value="ECO:0007669"/>
    <property type="project" value="TreeGrafter"/>
</dbReference>
<dbReference type="GO" id="GO:0000287">
    <property type="term" value="F:magnesium ion binding"/>
    <property type="evidence" value="ECO:0007669"/>
    <property type="project" value="InterPro"/>
</dbReference>
<dbReference type="GO" id="GO:0016020">
    <property type="term" value="C:membrane"/>
    <property type="evidence" value="ECO:0007669"/>
    <property type="project" value="UniProtKB-SubCell"/>
</dbReference>
<evidence type="ECO:0000313" key="25">
    <source>
        <dbReference type="Proteomes" id="UP000274131"/>
    </source>
</evidence>
<dbReference type="Proteomes" id="UP000274131">
    <property type="component" value="Unassembled WGS sequence"/>
</dbReference>
<keyword evidence="25" id="KW-1185">Reference proteome</keyword>
<organism evidence="26">
    <name type="scientific">Enterobius vermicularis</name>
    <name type="common">Human pinworm</name>
    <dbReference type="NCBI Taxonomy" id="51028"/>
    <lineage>
        <taxon>Eukaryota</taxon>
        <taxon>Metazoa</taxon>
        <taxon>Ecdysozoa</taxon>
        <taxon>Nematoda</taxon>
        <taxon>Chromadorea</taxon>
        <taxon>Rhabditida</taxon>
        <taxon>Spirurina</taxon>
        <taxon>Oxyuridomorpha</taxon>
        <taxon>Oxyuroidea</taxon>
        <taxon>Oxyuridae</taxon>
        <taxon>Enterobius</taxon>
    </lineage>
</organism>
<feature type="coiled-coil region" evidence="21">
    <location>
        <begin position="629"/>
        <end position="684"/>
    </location>
</feature>
<keyword evidence="21" id="KW-0175">Coiled coil</keyword>
<reference evidence="24 25" key="2">
    <citation type="submission" date="2018-10" db="EMBL/GenBank/DDBJ databases">
        <authorList>
            <consortium name="Pathogen Informatics"/>
        </authorList>
    </citation>
    <scope>NUCLEOTIDE SEQUENCE [LARGE SCALE GENOMIC DNA]</scope>
</reference>
<dbReference type="SUPFAM" id="SSF46955">
    <property type="entry name" value="Putative DNA-binding domain"/>
    <property type="match status" value="2"/>
</dbReference>
<dbReference type="CDD" id="cd00769">
    <property type="entry name" value="PheRS_beta_core"/>
    <property type="match status" value="1"/>
</dbReference>
<dbReference type="AlphaFoldDB" id="A0A0N4UWY5"/>
<keyword evidence="8" id="KW-0963">Cytoplasm</keyword>
<dbReference type="InterPro" id="IPR005146">
    <property type="entry name" value="B3/B4_tRNA-bd"/>
</dbReference>
<dbReference type="PANTHER" id="PTHR10947">
    <property type="entry name" value="PHENYLALANYL-TRNA SYNTHETASE BETA CHAIN AND LEUCINE-RICH REPEAT-CONTAINING PROTEIN 47"/>
    <property type="match status" value="1"/>
</dbReference>
<dbReference type="InterPro" id="IPR009061">
    <property type="entry name" value="DNA-bd_dom_put_sf"/>
</dbReference>
<dbReference type="SMART" id="SM00873">
    <property type="entry name" value="B3_4"/>
    <property type="match status" value="1"/>
</dbReference>
<evidence type="ECO:0000256" key="20">
    <source>
        <dbReference type="ARBA" id="ARBA00049255"/>
    </source>
</evidence>
<dbReference type="GO" id="GO:0003723">
    <property type="term" value="F:RNA binding"/>
    <property type="evidence" value="ECO:0007669"/>
    <property type="project" value="InterPro"/>
</dbReference>
<dbReference type="Pfam" id="PF01956">
    <property type="entry name" value="EMC3_TMCO1"/>
    <property type="match status" value="1"/>
</dbReference>
<evidence type="ECO:0000256" key="8">
    <source>
        <dbReference type="ARBA" id="ARBA00022490"/>
    </source>
</evidence>
<evidence type="ECO:0000259" key="23">
    <source>
        <dbReference type="PROSITE" id="PS51483"/>
    </source>
</evidence>
<keyword evidence="9" id="KW-0436">Ligase</keyword>
<evidence type="ECO:0000256" key="17">
    <source>
        <dbReference type="ARBA" id="ARBA00023136"/>
    </source>
</evidence>
<dbReference type="Pfam" id="PF18262">
    <property type="entry name" value="PhetRS_B1"/>
    <property type="match status" value="1"/>
</dbReference>
<dbReference type="InterPro" id="IPR040659">
    <property type="entry name" value="PhetRS_B1"/>
</dbReference>
<dbReference type="GO" id="GO:0006432">
    <property type="term" value="P:phenylalanyl-tRNA aminoacylation"/>
    <property type="evidence" value="ECO:0007669"/>
    <property type="project" value="InterPro"/>
</dbReference>
<sequence>MPTIGIRKAVIEKHLGHPINVVSAEEEFDELCFDYGLELDEVTSEKCAVEKEKGEKAAEGLCEEEVYKIELPANRYDLLSIEGLARALKIFHSRIEQPNYKVLPVEKRERIVVLPEVASVRPVIVAALLRNITLDSDSYASFIDLQDKLHQNICRKRTLVAIGTHDYDSIQGPFTYGAERPSEIRFRPLNQTQEYTADELMRIYSVDSHLKPYLPIIADKERYPVIRDKNGIVCSLPPIINGMFYMVLFSEHSKIRMDTKNIFIECTATDLQKAIIVLDTIVALFSQYSKQQFTVEPVDVQQIDGTVVSYPKLEYRTEHVSVKNINTKIGLELKGNEMAKLLSRMSLSTKVLDEDTLEVTIPPTRHDVLHECDIAEDVGIAFGYNNIQQKLPEIQTVAEPYCLNKLSDLLREEMAFAGWTETLNFALCSSADISTKIKRENGLLDAVKISNPKTSEFQVARTTLLPGLLRTLACNRDMPLPLRLFELQDVVIKDLRAETGARNERHLAAVYCGKTAGFEIIHGCFDRLMQVVDIKWSADNSGYHIKEYDDPTFFDGRCARVVGPGGFEFGTFGVIHPEVLAAFGLTLPVSAIEITVEQAMYADTLLIIFIAVCTALLGELLTYVLVYRSDQYKRLKSEMERKTKKLERKKEMTTEADRMKKKKIEREEERLKATNRDMSMFKMKSMFAIGFAFTALLSTFSSIFDGRTVAKLPFTPISFIQGLSHRNLVGEDYTDCSFIFLYILCTMTIRQNLQKLLGFAPSRAMNRQVPPSFFSTPSSGLSNNFSYLR</sequence>
<dbReference type="FunFam" id="3.30.930.10:FF:000032">
    <property type="entry name" value="Phenylalanine--tRNA ligase beta subunit"/>
    <property type="match status" value="1"/>
</dbReference>
<keyword evidence="13" id="KW-0067">ATP-binding</keyword>
<keyword evidence="16 22" id="KW-1133">Transmembrane helix</keyword>
<dbReference type="PROSITE" id="PS51483">
    <property type="entry name" value="B5"/>
    <property type="match status" value="1"/>
</dbReference>
<evidence type="ECO:0000256" key="3">
    <source>
        <dbReference type="ARBA" id="ARBA00004496"/>
    </source>
</evidence>
<name>A0A0N4UWY5_ENTVE</name>
<dbReference type="NCBIfam" id="TIGR00471">
    <property type="entry name" value="pheT_arch"/>
    <property type="match status" value="1"/>
</dbReference>
<dbReference type="FunFam" id="3.50.40.10:FF:000002">
    <property type="entry name" value="phenylalanine--tRNA ligase beta subunit"/>
    <property type="match status" value="1"/>
</dbReference>
<dbReference type="InterPro" id="IPR045060">
    <property type="entry name" value="Phe-tRNA-ligase_IIc_bsu"/>
</dbReference>
<protein>
    <recommendedName>
        <fullName evidence="7">Phenylalanine--tRNA ligase beta subunit</fullName>
        <ecNumber evidence="6">6.1.1.20</ecNumber>
    </recommendedName>
    <alternativeName>
        <fullName evidence="19">Phenylalanyl-tRNA synthetase beta subunit</fullName>
    </alternativeName>
</protein>
<dbReference type="SMART" id="SM01415">
    <property type="entry name" value="DUF106"/>
    <property type="match status" value="1"/>
</dbReference>
<dbReference type="FunFam" id="3.30.56.10:FF:000004">
    <property type="entry name" value="Phenylalanyl-tRNA synthetase, beta subunit"/>
    <property type="match status" value="1"/>
</dbReference>
<evidence type="ECO:0000256" key="21">
    <source>
        <dbReference type="SAM" id="Coils"/>
    </source>
</evidence>
<keyword evidence="11" id="KW-0479">Metal-binding</keyword>
<proteinExistence type="inferred from homology"/>
<feature type="transmembrane region" description="Helical" evidence="22">
    <location>
        <begin position="605"/>
        <end position="626"/>
    </location>
</feature>
<comment type="similarity">
    <text evidence="4">Belongs to the phenylalanyl-tRNA synthetase beta subunit family. Type 2 subfamily.</text>
</comment>
<evidence type="ECO:0000256" key="10">
    <source>
        <dbReference type="ARBA" id="ARBA00022692"/>
    </source>
</evidence>
<evidence type="ECO:0000256" key="2">
    <source>
        <dbReference type="ARBA" id="ARBA00004141"/>
    </source>
</evidence>
<evidence type="ECO:0000256" key="12">
    <source>
        <dbReference type="ARBA" id="ARBA00022741"/>
    </source>
</evidence>
<dbReference type="InterPro" id="IPR020825">
    <property type="entry name" value="Phe-tRNA_synthase-like_B3/B4"/>
</dbReference>
<dbReference type="InterPro" id="IPR045864">
    <property type="entry name" value="aa-tRNA-synth_II/BPL/LPL"/>
</dbReference>
<dbReference type="InterPro" id="IPR041616">
    <property type="entry name" value="PheRS_beta_core"/>
</dbReference>
<dbReference type="InterPro" id="IPR002809">
    <property type="entry name" value="EMC3/TMCO1"/>
</dbReference>
<feature type="domain" description="B5" evidence="23">
    <location>
        <begin position="313"/>
        <end position="389"/>
    </location>
</feature>
<comment type="subunit">
    <text evidence="5">Tetramer of two alpha and two beta subunits.</text>
</comment>
<dbReference type="Gene3D" id="3.30.56.10">
    <property type="match status" value="2"/>
</dbReference>
<dbReference type="STRING" id="51028.A0A0N4UWY5"/>
<comment type="catalytic activity">
    <reaction evidence="20">
        <text>tRNA(Phe) + L-phenylalanine + ATP = L-phenylalanyl-tRNA(Phe) + AMP + diphosphate + H(+)</text>
        <dbReference type="Rhea" id="RHEA:19413"/>
        <dbReference type="Rhea" id="RHEA-COMP:9668"/>
        <dbReference type="Rhea" id="RHEA-COMP:9699"/>
        <dbReference type="ChEBI" id="CHEBI:15378"/>
        <dbReference type="ChEBI" id="CHEBI:30616"/>
        <dbReference type="ChEBI" id="CHEBI:33019"/>
        <dbReference type="ChEBI" id="CHEBI:58095"/>
        <dbReference type="ChEBI" id="CHEBI:78442"/>
        <dbReference type="ChEBI" id="CHEBI:78531"/>
        <dbReference type="ChEBI" id="CHEBI:456215"/>
        <dbReference type="EC" id="6.1.1.20"/>
    </reaction>
</comment>
<evidence type="ECO:0000256" key="22">
    <source>
        <dbReference type="SAM" id="Phobius"/>
    </source>
</evidence>
<dbReference type="OrthoDB" id="1698572at2759"/>
<evidence type="ECO:0000256" key="6">
    <source>
        <dbReference type="ARBA" id="ARBA00012814"/>
    </source>
</evidence>
<keyword evidence="14" id="KW-0460">Magnesium</keyword>
<keyword evidence="10 22" id="KW-0812">Transmembrane</keyword>
<dbReference type="Pfam" id="PF03483">
    <property type="entry name" value="B3_4"/>
    <property type="match status" value="1"/>
</dbReference>
<evidence type="ECO:0000256" key="9">
    <source>
        <dbReference type="ARBA" id="ARBA00022598"/>
    </source>
</evidence>
<evidence type="ECO:0000256" key="5">
    <source>
        <dbReference type="ARBA" id="ARBA00011209"/>
    </source>
</evidence>
<dbReference type="Pfam" id="PF03484">
    <property type="entry name" value="B5"/>
    <property type="match status" value="1"/>
</dbReference>
<evidence type="ECO:0000256" key="13">
    <source>
        <dbReference type="ARBA" id="ARBA00022840"/>
    </source>
</evidence>
<evidence type="ECO:0000256" key="1">
    <source>
        <dbReference type="ARBA" id="ARBA00001946"/>
    </source>
</evidence>
<keyword evidence="12" id="KW-0547">Nucleotide-binding</keyword>
<dbReference type="EMBL" id="UXUI01007258">
    <property type="protein sequence ID" value="VDD86586.1"/>
    <property type="molecule type" value="Genomic_DNA"/>
</dbReference>
<evidence type="ECO:0000256" key="7">
    <source>
        <dbReference type="ARBA" id="ARBA00017032"/>
    </source>
</evidence>
<dbReference type="SMART" id="SM00874">
    <property type="entry name" value="B5"/>
    <property type="match status" value="1"/>
</dbReference>
<dbReference type="WBParaSite" id="EVEC_0000202101-mRNA-1">
    <property type="protein sequence ID" value="EVEC_0000202101-mRNA-1"/>
    <property type="gene ID" value="EVEC_0000202101"/>
</dbReference>
<dbReference type="InterPro" id="IPR005147">
    <property type="entry name" value="tRNA_synthase_B5-dom"/>
</dbReference>
<dbReference type="Gene3D" id="3.50.40.10">
    <property type="entry name" value="Phenylalanyl-trna Synthetase, Chain B, domain 3"/>
    <property type="match status" value="1"/>
</dbReference>
<evidence type="ECO:0000256" key="15">
    <source>
        <dbReference type="ARBA" id="ARBA00022917"/>
    </source>
</evidence>
<dbReference type="GO" id="GO:0005524">
    <property type="term" value="F:ATP binding"/>
    <property type="evidence" value="ECO:0007669"/>
    <property type="project" value="UniProtKB-KW"/>
</dbReference>
<dbReference type="InterPro" id="IPR004531">
    <property type="entry name" value="Phe-tRNA-synth_IIc_bsu_arc_euk"/>
</dbReference>
<dbReference type="Gene3D" id="3.30.930.10">
    <property type="entry name" value="Bira Bifunctional Protein, Domain 2"/>
    <property type="match status" value="1"/>
</dbReference>
<evidence type="ECO:0000256" key="14">
    <source>
        <dbReference type="ARBA" id="ARBA00022842"/>
    </source>
</evidence>
<evidence type="ECO:0000313" key="24">
    <source>
        <dbReference type="EMBL" id="VDD86586.1"/>
    </source>
</evidence>
<gene>
    <name evidence="24" type="ORF">EVEC_LOCUS1729</name>
</gene>
<evidence type="ECO:0000256" key="16">
    <source>
        <dbReference type="ARBA" id="ARBA00022989"/>
    </source>
</evidence>
<comment type="subcellular location">
    <subcellularLocation>
        <location evidence="3">Cytoplasm</location>
    </subcellularLocation>
    <subcellularLocation>
        <location evidence="2">Membrane</location>
        <topology evidence="2">Multi-pass membrane protein</topology>
    </subcellularLocation>
</comment>
<accession>A0A0N4UWY5</accession>
<feature type="transmembrane region" description="Helical" evidence="22">
    <location>
        <begin position="686"/>
        <end position="704"/>
    </location>
</feature>
<evidence type="ECO:0000256" key="18">
    <source>
        <dbReference type="ARBA" id="ARBA00023146"/>
    </source>
</evidence>
<dbReference type="PANTHER" id="PTHR10947:SF0">
    <property type="entry name" value="PHENYLALANINE--TRNA LIGASE BETA SUBUNIT"/>
    <property type="match status" value="1"/>
</dbReference>
<evidence type="ECO:0000256" key="19">
    <source>
        <dbReference type="ARBA" id="ARBA00033189"/>
    </source>
</evidence>
<keyword evidence="15" id="KW-0648">Protein biosynthesis</keyword>
<dbReference type="SUPFAM" id="SSF55681">
    <property type="entry name" value="Class II aaRS and biotin synthetases"/>
    <property type="match status" value="1"/>
</dbReference>
<keyword evidence="17 22" id="KW-0472">Membrane</keyword>
<dbReference type="Pfam" id="PF17759">
    <property type="entry name" value="tRNA_synthFbeta"/>
    <property type="match status" value="1"/>
</dbReference>
<dbReference type="EC" id="6.1.1.20" evidence="6"/>
<reference evidence="26" key="1">
    <citation type="submission" date="2016-04" db="UniProtKB">
        <authorList>
            <consortium name="WormBaseParasite"/>
        </authorList>
    </citation>
    <scope>IDENTIFICATION</scope>
</reference>
<keyword evidence="18" id="KW-0030">Aminoacyl-tRNA synthetase</keyword>
<evidence type="ECO:0000256" key="11">
    <source>
        <dbReference type="ARBA" id="ARBA00022723"/>
    </source>
</evidence>